<organism evidence="2 3">
    <name type="scientific">Dermatophagoides farinae</name>
    <name type="common">American house dust mite</name>
    <dbReference type="NCBI Taxonomy" id="6954"/>
    <lineage>
        <taxon>Eukaryota</taxon>
        <taxon>Metazoa</taxon>
        <taxon>Ecdysozoa</taxon>
        <taxon>Arthropoda</taxon>
        <taxon>Chelicerata</taxon>
        <taxon>Arachnida</taxon>
        <taxon>Acari</taxon>
        <taxon>Acariformes</taxon>
        <taxon>Sarcoptiformes</taxon>
        <taxon>Astigmata</taxon>
        <taxon>Psoroptidia</taxon>
        <taxon>Analgoidea</taxon>
        <taxon>Pyroglyphidae</taxon>
        <taxon>Dermatophagoidinae</taxon>
        <taxon>Dermatophagoides</taxon>
    </lineage>
</organism>
<name>A0A922HNW6_DERFA</name>
<dbReference type="Proteomes" id="UP000790347">
    <property type="component" value="Unassembled WGS sequence"/>
</dbReference>
<dbReference type="AlphaFoldDB" id="A0A922HNW6"/>
<proteinExistence type="predicted"/>
<reference evidence="2" key="1">
    <citation type="submission" date="2013-05" db="EMBL/GenBank/DDBJ databases">
        <authorList>
            <person name="Yim A.K.Y."/>
            <person name="Chan T.F."/>
            <person name="Ji K.M."/>
            <person name="Liu X.Y."/>
            <person name="Zhou J.W."/>
            <person name="Li R.Q."/>
            <person name="Yang K.Y."/>
            <person name="Li J."/>
            <person name="Li M."/>
            <person name="Law P.T.W."/>
            <person name="Wu Y.L."/>
            <person name="Cai Z.L."/>
            <person name="Qin H."/>
            <person name="Bao Y."/>
            <person name="Leung R.K.K."/>
            <person name="Ng P.K.S."/>
            <person name="Zou J."/>
            <person name="Zhong X.J."/>
            <person name="Ran P.X."/>
            <person name="Zhong N.S."/>
            <person name="Liu Z.G."/>
            <person name="Tsui S.K.W."/>
        </authorList>
    </citation>
    <scope>NUCLEOTIDE SEQUENCE</scope>
    <source>
        <strain evidence="2">Derf</strain>
        <tissue evidence="2">Whole organism</tissue>
    </source>
</reference>
<reference evidence="2" key="2">
    <citation type="journal article" date="2022" name="Res Sq">
        <title>Comparative Genomics Reveals Insights into the Divergent Evolution of Astigmatic Mites and Household Pest Adaptations.</title>
        <authorList>
            <person name="Xiong Q."/>
            <person name="Wan A.T.-Y."/>
            <person name="Liu X.-Y."/>
            <person name="Fung C.S.-H."/>
            <person name="Xiao X."/>
            <person name="Malainual N."/>
            <person name="Hou J."/>
            <person name="Wang L."/>
            <person name="Wang M."/>
            <person name="Yang K."/>
            <person name="Cui Y."/>
            <person name="Leung E."/>
            <person name="Nong W."/>
            <person name="Shin S.-K."/>
            <person name="Au S."/>
            <person name="Jeong K.Y."/>
            <person name="Chew F.T."/>
            <person name="Hui J."/>
            <person name="Leung T.F."/>
            <person name="Tungtrongchitr A."/>
            <person name="Zhong N."/>
            <person name="Liu Z."/>
            <person name="Tsui S."/>
        </authorList>
    </citation>
    <scope>NUCLEOTIDE SEQUENCE</scope>
    <source>
        <strain evidence="2">Derf</strain>
        <tissue evidence="2">Whole organism</tissue>
    </source>
</reference>
<gene>
    <name evidence="2" type="ORF">DERF_011882</name>
</gene>
<evidence type="ECO:0000313" key="2">
    <source>
        <dbReference type="EMBL" id="KAH9501010.1"/>
    </source>
</evidence>
<protein>
    <submittedName>
        <fullName evidence="2">Uncharacterized protein</fullName>
    </submittedName>
</protein>
<evidence type="ECO:0000313" key="3">
    <source>
        <dbReference type="Proteomes" id="UP000790347"/>
    </source>
</evidence>
<feature type="region of interest" description="Disordered" evidence="1">
    <location>
        <begin position="1"/>
        <end position="29"/>
    </location>
</feature>
<sequence length="62" mass="7663">MKKKKRKEDRHQVISDLNVTKKKKKDQNLLKTKPRINDSFVKPWICHYRLLNRYNDEPNKKK</sequence>
<keyword evidence="3" id="KW-1185">Reference proteome</keyword>
<evidence type="ECO:0000256" key="1">
    <source>
        <dbReference type="SAM" id="MobiDB-lite"/>
    </source>
</evidence>
<comment type="caution">
    <text evidence="2">The sequence shown here is derived from an EMBL/GenBank/DDBJ whole genome shotgun (WGS) entry which is preliminary data.</text>
</comment>
<dbReference type="EMBL" id="ASGP02000006">
    <property type="protein sequence ID" value="KAH9501010.1"/>
    <property type="molecule type" value="Genomic_DNA"/>
</dbReference>
<accession>A0A922HNW6</accession>